<dbReference type="EMBL" id="JBHTIR010000747">
    <property type="protein sequence ID" value="MFD0851746.1"/>
    <property type="molecule type" value="Genomic_DNA"/>
</dbReference>
<feature type="non-terminal residue" evidence="7">
    <location>
        <position position="179"/>
    </location>
</feature>
<accession>A0ABW3CDS1</accession>
<dbReference type="InterPro" id="IPR036188">
    <property type="entry name" value="FAD/NAD-bd_sf"/>
</dbReference>
<keyword evidence="2" id="KW-0479">Metal-binding</keyword>
<comment type="caution">
    <text evidence="7">The sequence shown here is derived from an EMBL/GenBank/DDBJ whole genome shotgun (WGS) entry which is preliminary data.</text>
</comment>
<evidence type="ECO:0000256" key="4">
    <source>
        <dbReference type="ARBA" id="ARBA00023004"/>
    </source>
</evidence>
<dbReference type="InterPro" id="IPR017900">
    <property type="entry name" value="4Fe4S_Fe_S_CS"/>
</dbReference>
<keyword evidence="1" id="KW-0004">4Fe-4S</keyword>
<evidence type="ECO:0000313" key="7">
    <source>
        <dbReference type="EMBL" id="MFD0851746.1"/>
    </source>
</evidence>
<keyword evidence="3" id="KW-0677">Repeat</keyword>
<keyword evidence="4" id="KW-0408">Iron</keyword>
<evidence type="ECO:0000313" key="8">
    <source>
        <dbReference type="Proteomes" id="UP001597083"/>
    </source>
</evidence>
<keyword evidence="8" id="KW-1185">Reference proteome</keyword>
<evidence type="ECO:0000256" key="2">
    <source>
        <dbReference type="ARBA" id="ARBA00022723"/>
    </source>
</evidence>
<dbReference type="PROSITE" id="PS00198">
    <property type="entry name" value="4FE4S_FER_1"/>
    <property type="match status" value="1"/>
</dbReference>
<protein>
    <submittedName>
        <fullName evidence="7">4Fe-4S dicluster domain-containing protein</fullName>
    </submittedName>
</protein>
<dbReference type="InterPro" id="IPR017896">
    <property type="entry name" value="4Fe4S_Fe-S-bd"/>
</dbReference>
<dbReference type="Gene3D" id="3.30.70.20">
    <property type="match status" value="1"/>
</dbReference>
<dbReference type="SUPFAM" id="SSF46548">
    <property type="entry name" value="alpha-helical ferredoxin"/>
    <property type="match status" value="1"/>
</dbReference>
<dbReference type="Pfam" id="PF12838">
    <property type="entry name" value="Fer4_7"/>
    <property type="match status" value="1"/>
</dbReference>
<feature type="domain" description="4Fe-4S ferredoxin-type" evidence="6">
    <location>
        <begin position="128"/>
        <end position="157"/>
    </location>
</feature>
<dbReference type="PANTHER" id="PTHR43724:SF1">
    <property type="entry name" value="PYRUVATE SYNTHASE SUBUNIT PORD"/>
    <property type="match status" value="1"/>
</dbReference>
<keyword evidence="5" id="KW-0411">Iron-sulfur</keyword>
<evidence type="ECO:0000256" key="3">
    <source>
        <dbReference type="ARBA" id="ARBA00022737"/>
    </source>
</evidence>
<dbReference type="Gene3D" id="3.50.50.60">
    <property type="entry name" value="FAD/NAD(P)-binding domain"/>
    <property type="match status" value="1"/>
</dbReference>
<reference evidence="8" key="1">
    <citation type="journal article" date="2019" name="Int. J. Syst. Evol. Microbiol.">
        <title>The Global Catalogue of Microorganisms (GCM) 10K type strain sequencing project: providing services to taxonomists for standard genome sequencing and annotation.</title>
        <authorList>
            <consortium name="The Broad Institute Genomics Platform"/>
            <consortium name="The Broad Institute Genome Sequencing Center for Infectious Disease"/>
            <person name="Wu L."/>
            <person name="Ma J."/>
        </authorList>
    </citation>
    <scope>NUCLEOTIDE SEQUENCE [LARGE SCALE GENOMIC DNA]</scope>
    <source>
        <strain evidence="8">JCM 31696</strain>
    </source>
</reference>
<dbReference type="Proteomes" id="UP001597083">
    <property type="component" value="Unassembled WGS sequence"/>
</dbReference>
<sequence>AGTVFVGGDVSRGPSMVVDALGDGKKAAFNIDVMLREEEAEEAPEIEVMPYEKLNTAYFPKAPRIEAPLTPPEERRRGQKVEVTLAYSREEAVAESDRCMSCGVCNGCDNCYLVCPDVSVMRDARENGRYEIRLPYCKGCLVCVQECPTGCLEKAPELDFDEPDAVVRMETAFATHDGA</sequence>
<feature type="non-terminal residue" evidence="7">
    <location>
        <position position="1"/>
    </location>
</feature>
<evidence type="ECO:0000256" key="1">
    <source>
        <dbReference type="ARBA" id="ARBA00022485"/>
    </source>
</evidence>
<dbReference type="PANTHER" id="PTHR43724">
    <property type="entry name" value="PYRUVATE SYNTHASE SUBUNIT PORD"/>
    <property type="match status" value="1"/>
</dbReference>
<evidence type="ECO:0000259" key="6">
    <source>
        <dbReference type="PROSITE" id="PS51379"/>
    </source>
</evidence>
<name>A0ABW3CDS1_9ACTN</name>
<proteinExistence type="predicted"/>
<gene>
    <name evidence="7" type="ORF">ACFQ07_05920</name>
</gene>
<evidence type="ECO:0000256" key="5">
    <source>
        <dbReference type="ARBA" id="ARBA00023014"/>
    </source>
</evidence>
<dbReference type="PROSITE" id="PS51379">
    <property type="entry name" value="4FE4S_FER_2"/>
    <property type="match status" value="1"/>
</dbReference>
<organism evidence="7 8">
    <name type="scientific">Actinomadura adrarensis</name>
    <dbReference type="NCBI Taxonomy" id="1819600"/>
    <lineage>
        <taxon>Bacteria</taxon>
        <taxon>Bacillati</taxon>
        <taxon>Actinomycetota</taxon>
        <taxon>Actinomycetes</taxon>
        <taxon>Streptosporangiales</taxon>
        <taxon>Thermomonosporaceae</taxon>
        <taxon>Actinomadura</taxon>
    </lineage>
</organism>